<evidence type="ECO:0000259" key="1">
    <source>
        <dbReference type="Pfam" id="PF23335"/>
    </source>
</evidence>
<feature type="domain" description="IFT80 second beta-propeller" evidence="1">
    <location>
        <begin position="1"/>
        <end position="46"/>
    </location>
</feature>
<dbReference type="GO" id="GO:0005929">
    <property type="term" value="C:cilium"/>
    <property type="evidence" value="ECO:0007669"/>
    <property type="project" value="TreeGrafter"/>
</dbReference>
<protein>
    <recommendedName>
        <fullName evidence="1">IFT80 second beta-propeller domain-containing protein</fullName>
    </recommendedName>
</protein>
<dbReference type="Proteomes" id="UP000828390">
    <property type="component" value="Unassembled WGS sequence"/>
</dbReference>
<reference evidence="2" key="1">
    <citation type="journal article" date="2019" name="bioRxiv">
        <title>The Genome of the Zebra Mussel, Dreissena polymorpha: A Resource for Invasive Species Research.</title>
        <authorList>
            <person name="McCartney M.A."/>
            <person name="Auch B."/>
            <person name="Kono T."/>
            <person name="Mallez S."/>
            <person name="Zhang Y."/>
            <person name="Obille A."/>
            <person name="Becker A."/>
            <person name="Abrahante J.E."/>
            <person name="Garbe J."/>
            <person name="Badalamenti J.P."/>
            <person name="Herman A."/>
            <person name="Mangelson H."/>
            <person name="Liachko I."/>
            <person name="Sullivan S."/>
            <person name="Sone E.D."/>
            <person name="Koren S."/>
            <person name="Silverstein K.A.T."/>
            <person name="Beckman K.B."/>
            <person name="Gohl D.M."/>
        </authorList>
    </citation>
    <scope>NUCLEOTIDE SEQUENCE</scope>
    <source>
        <strain evidence="2">Duluth1</strain>
        <tissue evidence="2">Whole animal</tissue>
    </source>
</reference>
<dbReference type="EMBL" id="JAIWYP010000006">
    <property type="protein sequence ID" value="KAH3805353.1"/>
    <property type="molecule type" value="Genomic_DNA"/>
</dbReference>
<name>A0A9D4JE68_DREPO</name>
<sequence>MIMSLAWNDNTNMLAALADGKFTAWYYPSAVYVDRDLLPRTSLRKKPGQCLRLLPCSGKTGLNACE</sequence>
<proteinExistence type="predicted"/>
<dbReference type="GO" id="GO:0060271">
    <property type="term" value="P:cilium assembly"/>
    <property type="evidence" value="ECO:0007669"/>
    <property type="project" value="TreeGrafter"/>
</dbReference>
<dbReference type="PANTHER" id="PTHR24098:SF0">
    <property type="entry name" value="OUTER SEGMENT 5"/>
    <property type="match status" value="1"/>
</dbReference>
<keyword evidence="3" id="KW-1185">Reference proteome</keyword>
<gene>
    <name evidence="2" type="ORF">DPMN_133655</name>
</gene>
<organism evidence="2 3">
    <name type="scientific">Dreissena polymorpha</name>
    <name type="common">Zebra mussel</name>
    <name type="synonym">Mytilus polymorpha</name>
    <dbReference type="NCBI Taxonomy" id="45954"/>
    <lineage>
        <taxon>Eukaryota</taxon>
        <taxon>Metazoa</taxon>
        <taxon>Spiralia</taxon>
        <taxon>Lophotrochozoa</taxon>
        <taxon>Mollusca</taxon>
        <taxon>Bivalvia</taxon>
        <taxon>Autobranchia</taxon>
        <taxon>Heteroconchia</taxon>
        <taxon>Euheterodonta</taxon>
        <taxon>Imparidentia</taxon>
        <taxon>Neoheterodontei</taxon>
        <taxon>Myida</taxon>
        <taxon>Dreissenoidea</taxon>
        <taxon>Dreissenidae</taxon>
        <taxon>Dreissena</taxon>
    </lineage>
</organism>
<dbReference type="AlphaFoldDB" id="A0A9D4JE68"/>
<accession>A0A9D4JE68</accession>
<dbReference type="InterPro" id="IPR056456">
    <property type="entry name" value="Beta-prop_IFT80_2nd"/>
</dbReference>
<reference evidence="2" key="2">
    <citation type="submission" date="2020-11" db="EMBL/GenBank/DDBJ databases">
        <authorList>
            <person name="McCartney M.A."/>
            <person name="Auch B."/>
            <person name="Kono T."/>
            <person name="Mallez S."/>
            <person name="Becker A."/>
            <person name="Gohl D.M."/>
            <person name="Silverstein K.A.T."/>
            <person name="Koren S."/>
            <person name="Bechman K.B."/>
            <person name="Herman A."/>
            <person name="Abrahante J.E."/>
            <person name="Garbe J."/>
        </authorList>
    </citation>
    <scope>NUCLEOTIDE SEQUENCE</scope>
    <source>
        <strain evidence="2">Duluth1</strain>
        <tissue evidence="2">Whole animal</tissue>
    </source>
</reference>
<dbReference type="Pfam" id="PF23335">
    <property type="entry name" value="Beta-prop_IFT80_2nd"/>
    <property type="match status" value="1"/>
</dbReference>
<evidence type="ECO:0000313" key="2">
    <source>
        <dbReference type="EMBL" id="KAH3805353.1"/>
    </source>
</evidence>
<evidence type="ECO:0000313" key="3">
    <source>
        <dbReference type="Proteomes" id="UP000828390"/>
    </source>
</evidence>
<dbReference type="GO" id="GO:0030992">
    <property type="term" value="C:intraciliary transport particle B"/>
    <property type="evidence" value="ECO:0007669"/>
    <property type="project" value="TreeGrafter"/>
</dbReference>
<dbReference type="PANTHER" id="PTHR24098">
    <property type="entry name" value="OUTER SEGMENT 5"/>
    <property type="match status" value="1"/>
</dbReference>
<comment type="caution">
    <text evidence="2">The sequence shown here is derived from an EMBL/GenBank/DDBJ whole genome shotgun (WGS) entry which is preliminary data.</text>
</comment>